<reference evidence="2" key="3">
    <citation type="submission" date="2025-09" db="UniProtKB">
        <authorList>
            <consortium name="Ensembl"/>
        </authorList>
    </citation>
    <scope>IDENTIFICATION</scope>
</reference>
<dbReference type="InterPro" id="IPR032549">
    <property type="entry name" value="DUF4939"/>
</dbReference>
<evidence type="ECO:0000313" key="3">
    <source>
        <dbReference type="Proteomes" id="UP001501920"/>
    </source>
</evidence>
<name>A0AAR2LYX5_PYGNA</name>
<proteinExistence type="predicted"/>
<organism evidence="2 3">
    <name type="scientific">Pygocentrus nattereri</name>
    <name type="common">Red-bellied piranha</name>
    <dbReference type="NCBI Taxonomy" id="42514"/>
    <lineage>
        <taxon>Eukaryota</taxon>
        <taxon>Metazoa</taxon>
        <taxon>Chordata</taxon>
        <taxon>Craniata</taxon>
        <taxon>Vertebrata</taxon>
        <taxon>Euteleostomi</taxon>
        <taxon>Actinopterygii</taxon>
        <taxon>Neopterygii</taxon>
        <taxon>Teleostei</taxon>
        <taxon>Ostariophysi</taxon>
        <taxon>Characiformes</taxon>
        <taxon>Characoidei</taxon>
        <taxon>Pygocentrus</taxon>
    </lineage>
</organism>
<reference evidence="2 3" key="1">
    <citation type="submission" date="2020-10" db="EMBL/GenBank/DDBJ databases">
        <title>Pygocentrus nattereri (red-bellied piranha) genome, fPygNat1, primary haplotype.</title>
        <authorList>
            <person name="Myers G."/>
            <person name="Meyer A."/>
            <person name="Karagic N."/>
            <person name="Pippel M."/>
            <person name="Winkler S."/>
            <person name="Tracey A."/>
            <person name="Wood J."/>
            <person name="Formenti G."/>
            <person name="Howe K."/>
            <person name="Fedrigo O."/>
            <person name="Jarvis E.D."/>
        </authorList>
    </citation>
    <scope>NUCLEOTIDE SEQUENCE [LARGE SCALE GENOMIC DNA]</scope>
</reference>
<dbReference type="GeneTree" id="ENSGT01050000245198"/>
<keyword evidence="3" id="KW-1185">Reference proteome</keyword>
<protein>
    <recommendedName>
        <fullName evidence="1">DUF4939 domain-containing protein</fullName>
    </recommendedName>
</protein>
<dbReference type="Proteomes" id="UP001501920">
    <property type="component" value="Chromosome 13"/>
</dbReference>
<dbReference type="Pfam" id="PF16297">
    <property type="entry name" value="DUF4939"/>
    <property type="match status" value="1"/>
</dbReference>
<dbReference type="AlphaFoldDB" id="A0AAR2LYX5"/>
<feature type="domain" description="DUF4939" evidence="1">
    <location>
        <begin position="4"/>
        <end position="101"/>
    </location>
</feature>
<accession>A0AAR2LYX5</accession>
<evidence type="ECO:0000259" key="1">
    <source>
        <dbReference type="Pfam" id="PF16297"/>
    </source>
</evidence>
<dbReference type="Ensembl" id="ENSPNAT00000056875.1">
    <property type="protein sequence ID" value="ENSPNAP00000081760.1"/>
    <property type="gene ID" value="ENSPNAG00000033451.1"/>
</dbReference>
<evidence type="ECO:0000313" key="2">
    <source>
        <dbReference type="Ensembl" id="ENSPNAP00000081760.1"/>
    </source>
</evidence>
<reference evidence="2" key="2">
    <citation type="submission" date="2025-08" db="UniProtKB">
        <authorList>
            <consortium name="Ensembl"/>
        </authorList>
    </citation>
    <scope>IDENTIFICATION</scope>
</reference>
<sequence>EATIVVIKRAKTLLNATSGHFFPICKPEPYDGNPNKCSGFILQCSVYFSNSPPSTDQSKIAFIISCLTGKALDWATASWSFLQTLSYSDFLCQLPAGSGWNEPALL</sequence>